<dbReference type="AlphaFoldDB" id="A0A2D2DJA6"/>
<name>A0A2D2DJA6_9BURK</name>
<dbReference type="Pfam" id="PF05930">
    <property type="entry name" value="Phage_AlpA"/>
    <property type="match status" value="1"/>
</dbReference>
<dbReference type="RefSeq" id="WP_099875035.1">
    <property type="nucleotide sequence ID" value="NZ_CP024608.1"/>
</dbReference>
<proteinExistence type="predicted"/>
<dbReference type="EMBL" id="CP024608">
    <property type="protein sequence ID" value="ATQ75066.1"/>
    <property type="molecule type" value="Genomic_DNA"/>
</dbReference>
<gene>
    <name evidence="1" type="ORF">CR152_11445</name>
</gene>
<reference evidence="1" key="1">
    <citation type="submission" date="2017-10" db="EMBL/GenBank/DDBJ databases">
        <title>Massilia psychrophilum sp. nov., a novel purple-pigmented bacterium isolated from Tianshan glacier, Xinjiang Municipality, China.</title>
        <authorList>
            <person name="Wang H."/>
        </authorList>
    </citation>
    <scope>NUCLEOTIDE SEQUENCE [LARGE SCALE GENOMIC DNA]</scope>
    <source>
        <strain evidence="1">B2</strain>
    </source>
</reference>
<dbReference type="Proteomes" id="UP000229897">
    <property type="component" value="Chromosome"/>
</dbReference>
<evidence type="ECO:0000313" key="2">
    <source>
        <dbReference type="Proteomes" id="UP000229897"/>
    </source>
</evidence>
<keyword evidence="2" id="KW-1185">Reference proteome</keyword>
<dbReference type="InterPro" id="IPR010260">
    <property type="entry name" value="AlpA"/>
</dbReference>
<organism evidence="1 2">
    <name type="scientific">Massilia violaceinigra</name>
    <dbReference type="NCBI Taxonomy" id="2045208"/>
    <lineage>
        <taxon>Bacteria</taxon>
        <taxon>Pseudomonadati</taxon>
        <taxon>Pseudomonadota</taxon>
        <taxon>Betaproteobacteria</taxon>
        <taxon>Burkholderiales</taxon>
        <taxon>Oxalobacteraceae</taxon>
        <taxon>Telluria group</taxon>
        <taxon>Massilia</taxon>
    </lineage>
</organism>
<sequence>MLSQVLRPQVSAARLGMKISTFYNHISRAILPPTIKFGPRAVGHPSHEIDAIISARIAGKSESEIKALVVSLTAARQNA</sequence>
<accession>A0A2D2DJA6</accession>
<protein>
    <submittedName>
        <fullName evidence="1">Transcriptional regulator</fullName>
    </submittedName>
</protein>
<evidence type="ECO:0000313" key="1">
    <source>
        <dbReference type="EMBL" id="ATQ75066.1"/>
    </source>
</evidence>
<dbReference type="KEGG" id="mass:CR152_11445"/>
<dbReference type="OrthoDB" id="5398721at2"/>